<comment type="cofactor">
    <cofactor evidence="1">
        <name>Co(2+)</name>
        <dbReference type="ChEBI" id="CHEBI:48828"/>
    </cofactor>
</comment>
<dbReference type="CDD" id="cd10951">
    <property type="entry name" value="CE4_ClCDA_like"/>
    <property type="match status" value="1"/>
</dbReference>
<evidence type="ECO:0000313" key="8">
    <source>
        <dbReference type="Proteomes" id="UP001209540"/>
    </source>
</evidence>
<accession>A0AAD5KP11</accession>
<dbReference type="GO" id="GO:0016810">
    <property type="term" value="F:hydrolase activity, acting on carbon-nitrogen (but not peptide) bonds"/>
    <property type="evidence" value="ECO:0007669"/>
    <property type="project" value="InterPro"/>
</dbReference>
<keyword evidence="5" id="KW-0119">Carbohydrate metabolism</keyword>
<dbReference type="InterPro" id="IPR011330">
    <property type="entry name" value="Glyco_hydro/deAcase_b/a-brl"/>
</dbReference>
<evidence type="ECO:0000256" key="4">
    <source>
        <dbReference type="ARBA" id="ARBA00022801"/>
    </source>
</evidence>
<evidence type="ECO:0000256" key="2">
    <source>
        <dbReference type="ARBA" id="ARBA00022723"/>
    </source>
</evidence>
<evidence type="ECO:0000259" key="6">
    <source>
        <dbReference type="PROSITE" id="PS51677"/>
    </source>
</evidence>
<dbReference type="InterPro" id="IPR002509">
    <property type="entry name" value="NODB_dom"/>
</dbReference>
<protein>
    <recommendedName>
        <fullName evidence="6">NodB homology domain-containing protein</fullName>
    </recommendedName>
</protein>
<organism evidence="7 8">
    <name type="scientific">Phascolomyces articulosus</name>
    <dbReference type="NCBI Taxonomy" id="60185"/>
    <lineage>
        <taxon>Eukaryota</taxon>
        <taxon>Fungi</taxon>
        <taxon>Fungi incertae sedis</taxon>
        <taxon>Mucoromycota</taxon>
        <taxon>Mucoromycotina</taxon>
        <taxon>Mucoromycetes</taxon>
        <taxon>Mucorales</taxon>
        <taxon>Lichtheimiaceae</taxon>
        <taxon>Phascolomyces</taxon>
    </lineage>
</organism>
<feature type="domain" description="NodB homology" evidence="6">
    <location>
        <begin position="23"/>
        <end position="213"/>
    </location>
</feature>
<dbReference type="Pfam" id="PF01522">
    <property type="entry name" value="Polysacc_deac_1"/>
    <property type="match status" value="1"/>
</dbReference>
<dbReference type="PANTHER" id="PTHR46471">
    <property type="entry name" value="CHITIN DEACETYLASE"/>
    <property type="match status" value="1"/>
</dbReference>
<gene>
    <name evidence="7" type="ORF">BDA99DRAFT_430008</name>
</gene>
<dbReference type="GO" id="GO:0046872">
    <property type="term" value="F:metal ion binding"/>
    <property type="evidence" value="ECO:0007669"/>
    <property type="project" value="UniProtKB-KW"/>
</dbReference>
<dbReference type="AlphaFoldDB" id="A0AAD5KP11"/>
<keyword evidence="8" id="KW-1185">Reference proteome</keyword>
<name>A0AAD5KP11_9FUNG</name>
<sequence length="225" mass="24875">MAANAIPLERRAPAPVINKCSGKRLALTFDDGPHIYTYKLASMLHSKGVKATFFINGDNYHKLTDPAPSGGTYADVLKHSYNLGHQIASHTYRHKNLDKLSESQVREEMNSNSDAINAAIGRRPAFMRPPEGAYNGDTLNILGQLGYTVVIWDIDVQDWTSNTLSKQQDIYREALESGSGGHIALQHDVYQQTAEELAPWIVDYAQSEGYEFVTVAECAGTSAYH</sequence>
<evidence type="ECO:0000256" key="3">
    <source>
        <dbReference type="ARBA" id="ARBA00022729"/>
    </source>
</evidence>
<dbReference type="EMBL" id="JAIXMP010000002">
    <property type="protein sequence ID" value="KAI9276775.1"/>
    <property type="molecule type" value="Genomic_DNA"/>
</dbReference>
<evidence type="ECO:0000313" key="7">
    <source>
        <dbReference type="EMBL" id="KAI9276775.1"/>
    </source>
</evidence>
<dbReference type="Gene3D" id="3.20.20.370">
    <property type="entry name" value="Glycoside hydrolase/deacetylase"/>
    <property type="match status" value="1"/>
</dbReference>
<dbReference type="PROSITE" id="PS51677">
    <property type="entry name" value="NODB"/>
    <property type="match status" value="1"/>
</dbReference>
<evidence type="ECO:0000256" key="5">
    <source>
        <dbReference type="ARBA" id="ARBA00023277"/>
    </source>
</evidence>
<keyword evidence="4" id="KW-0378">Hydrolase</keyword>
<dbReference type="PANTHER" id="PTHR46471:SF4">
    <property type="entry name" value="CHITIN DEACETYLASE"/>
    <property type="match status" value="1"/>
</dbReference>
<comment type="caution">
    <text evidence="7">The sequence shown here is derived from an EMBL/GenBank/DDBJ whole genome shotgun (WGS) entry which is preliminary data.</text>
</comment>
<keyword evidence="3" id="KW-0732">Signal</keyword>
<reference evidence="7" key="1">
    <citation type="journal article" date="2022" name="IScience">
        <title>Evolution of zygomycete secretomes and the origins of terrestrial fungal ecologies.</title>
        <authorList>
            <person name="Chang Y."/>
            <person name="Wang Y."/>
            <person name="Mondo S."/>
            <person name="Ahrendt S."/>
            <person name="Andreopoulos W."/>
            <person name="Barry K."/>
            <person name="Beard J."/>
            <person name="Benny G.L."/>
            <person name="Blankenship S."/>
            <person name="Bonito G."/>
            <person name="Cuomo C."/>
            <person name="Desiro A."/>
            <person name="Gervers K.A."/>
            <person name="Hundley H."/>
            <person name="Kuo A."/>
            <person name="LaButti K."/>
            <person name="Lang B.F."/>
            <person name="Lipzen A."/>
            <person name="O'Donnell K."/>
            <person name="Pangilinan J."/>
            <person name="Reynolds N."/>
            <person name="Sandor L."/>
            <person name="Smith M.E."/>
            <person name="Tsang A."/>
            <person name="Grigoriev I.V."/>
            <person name="Stajich J.E."/>
            <person name="Spatafora J.W."/>
        </authorList>
    </citation>
    <scope>NUCLEOTIDE SEQUENCE</scope>
    <source>
        <strain evidence="7">RSA 2281</strain>
    </source>
</reference>
<keyword evidence="2" id="KW-0479">Metal-binding</keyword>
<dbReference type="Proteomes" id="UP001209540">
    <property type="component" value="Unassembled WGS sequence"/>
</dbReference>
<dbReference type="SUPFAM" id="SSF88713">
    <property type="entry name" value="Glycoside hydrolase/deacetylase"/>
    <property type="match status" value="1"/>
</dbReference>
<proteinExistence type="predicted"/>
<evidence type="ECO:0000256" key="1">
    <source>
        <dbReference type="ARBA" id="ARBA00001941"/>
    </source>
</evidence>
<dbReference type="GO" id="GO:0005975">
    <property type="term" value="P:carbohydrate metabolic process"/>
    <property type="evidence" value="ECO:0007669"/>
    <property type="project" value="InterPro"/>
</dbReference>
<reference evidence="7" key="2">
    <citation type="submission" date="2023-02" db="EMBL/GenBank/DDBJ databases">
        <authorList>
            <consortium name="DOE Joint Genome Institute"/>
            <person name="Mondo S.J."/>
            <person name="Chang Y."/>
            <person name="Wang Y."/>
            <person name="Ahrendt S."/>
            <person name="Andreopoulos W."/>
            <person name="Barry K."/>
            <person name="Beard J."/>
            <person name="Benny G.L."/>
            <person name="Blankenship S."/>
            <person name="Bonito G."/>
            <person name="Cuomo C."/>
            <person name="Desiro A."/>
            <person name="Gervers K.A."/>
            <person name="Hundley H."/>
            <person name="Kuo A."/>
            <person name="LaButti K."/>
            <person name="Lang B.F."/>
            <person name="Lipzen A."/>
            <person name="O'Donnell K."/>
            <person name="Pangilinan J."/>
            <person name="Reynolds N."/>
            <person name="Sandor L."/>
            <person name="Smith M.W."/>
            <person name="Tsang A."/>
            <person name="Grigoriev I.V."/>
            <person name="Stajich J.E."/>
            <person name="Spatafora J.W."/>
        </authorList>
    </citation>
    <scope>NUCLEOTIDE SEQUENCE</scope>
    <source>
        <strain evidence="7">RSA 2281</strain>
    </source>
</reference>